<accession>A0A4U8S2R8</accession>
<evidence type="ECO:0000313" key="2">
    <source>
        <dbReference type="Proteomes" id="UP000029878"/>
    </source>
</evidence>
<reference evidence="1 2" key="1">
    <citation type="journal article" date="2014" name="Genome Announc.">
        <title>Draft genome sequences of eight enterohepatic helicobacter species isolated from both laboratory and wild rodents.</title>
        <authorList>
            <person name="Sheh A."/>
            <person name="Shen Z."/>
            <person name="Fox J.G."/>
        </authorList>
    </citation>
    <scope>NUCLEOTIDE SEQUENCE [LARGE SCALE GENOMIC DNA]</scope>
    <source>
        <strain evidence="1 2">ATCC 700114</strain>
    </source>
</reference>
<dbReference type="AlphaFoldDB" id="A0A4U8S2R8"/>
<dbReference type="InterPro" id="IPR005046">
    <property type="entry name" value="DUF285"/>
</dbReference>
<dbReference type="Pfam" id="PF03382">
    <property type="entry name" value="DUF285"/>
    <property type="match status" value="1"/>
</dbReference>
<organism evidence="1 2">
    <name type="scientific">Helicobacter trogontum</name>
    <dbReference type="NCBI Taxonomy" id="50960"/>
    <lineage>
        <taxon>Bacteria</taxon>
        <taxon>Pseudomonadati</taxon>
        <taxon>Campylobacterota</taxon>
        <taxon>Epsilonproteobacteria</taxon>
        <taxon>Campylobacterales</taxon>
        <taxon>Helicobacteraceae</taxon>
        <taxon>Helicobacter</taxon>
    </lineage>
</organism>
<sequence>MHSLKLQKVKALHLRQKTKLSLKNWSKTKNIYLGDIDVSKIKSFKDLFKNSRRRDFSGIETWDTSKVTDMQSCFEEAEFFNHDIQYWNVSKVESMERMFYGARSFNQPPGAWGISSVYNFTQMFMNSESFDQNLESWGEKSF</sequence>
<dbReference type="OrthoDB" id="5354002at2"/>
<evidence type="ECO:0000313" key="1">
    <source>
        <dbReference type="EMBL" id="TLD80018.1"/>
    </source>
</evidence>
<proteinExistence type="predicted"/>
<dbReference type="Proteomes" id="UP000029878">
    <property type="component" value="Unassembled WGS sequence"/>
</dbReference>
<protein>
    <submittedName>
        <fullName evidence="1">BspA family leucine-rich repeat surface protein</fullName>
    </submittedName>
</protein>
<dbReference type="EMBL" id="JRPL02000040">
    <property type="protein sequence ID" value="TLD80018.1"/>
    <property type="molecule type" value="Genomic_DNA"/>
</dbReference>
<comment type="caution">
    <text evidence="1">The sequence shown here is derived from an EMBL/GenBank/DDBJ whole genome shotgun (WGS) entry which is preliminary data.</text>
</comment>
<gene>
    <name evidence="1" type="ORF">LS81_009920</name>
</gene>
<name>A0A4U8S2R8_9HELI</name>